<dbReference type="InterPro" id="IPR011330">
    <property type="entry name" value="Glyco_hydro/deAcase_b/a-brl"/>
</dbReference>
<dbReference type="AlphaFoldDB" id="Q2L1T9"/>
<dbReference type="OrthoDB" id="9788208at2"/>
<dbReference type="HOGENOM" id="CLU_070520_0_0_4"/>
<keyword evidence="2" id="KW-1185">Reference proteome</keyword>
<evidence type="ECO:0000313" key="2">
    <source>
        <dbReference type="Proteomes" id="UP000001977"/>
    </source>
</evidence>
<sequence>MPNRDFTLQSYMSVIQALQGRGIPIFGVREWLERAPLTGAVIRHDVDRKPRNALRMAQAEAAAGVSATYYFRVVGSAYDKGIMREVEALGHEVGYHYEDLALTKGDVQAALKSFETNLADLRQAVSVATVAMHGSPMSRHNNLDLWKHADVASFGLSGEAFLTVDYTGTYYFTDTGRSWGAIATNLRDRPPGILVPEEMPQSSKQLIEFIEKTHFEKIALSAHPERWDSSLRGWMVQGMKDQLINCAKIAVNMVR</sequence>
<organism evidence="1 2">
    <name type="scientific">Bordetella avium (strain 197N)</name>
    <dbReference type="NCBI Taxonomy" id="360910"/>
    <lineage>
        <taxon>Bacteria</taxon>
        <taxon>Pseudomonadati</taxon>
        <taxon>Pseudomonadota</taxon>
        <taxon>Betaproteobacteria</taxon>
        <taxon>Burkholderiales</taxon>
        <taxon>Alcaligenaceae</taxon>
        <taxon>Bordetella</taxon>
    </lineage>
</organism>
<proteinExistence type="predicted"/>
<dbReference type="RefSeq" id="WP_012415792.1">
    <property type="nucleotide sequence ID" value="NC_010645.1"/>
</dbReference>
<dbReference type="SUPFAM" id="SSF88713">
    <property type="entry name" value="Glycoside hydrolase/deacetylase"/>
    <property type="match status" value="1"/>
</dbReference>
<dbReference type="STRING" id="360910.BAV0088"/>
<dbReference type="Proteomes" id="UP000001977">
    <property type="component" value="Chromosome"/>
</dbReference>
<dbReference type="GeneID" id="92936666"/>
<dbReference type="GO" id="GO:0005975">
    <property type="term" value="P:carbohydrate metabolic process"/>
    <property type="evidence" value="ECO:0007669"/>
    <property type="project" value="InterPro"/>
</dbReference>
<protein>
    <submittedName>
        <fullName evidence="1">Lipopolysaccharide biosynthesis protein</fullName>
    </submittedName>
</protein>
<reference evidence="1 2" key="1">
    <citation type="journal article" date="2006" name="J. Bacteriol.">
        <title>Comparison of the genome sequence of the poultry pathogen Bordetella avium with those of B. bronchiseptica, B. pertussis, and B. parapertussis reveals extensive diversity in surface structures associated with host interaction.</title>
        <authorList>
            <person name="Sebaihia M."/>
            <person name="Preston A."/>
            <person name="Maskell D.J."/>
            <person name="Kuzmiak H."/>
            <person name="Connell T.D."/>
            <person name="King N.D."/>
            <person name="Orndorff P.E."/>
            <person name="Miyamoto D.M."/>
            <person name="Thomson N.R."/>
            <person name="Harris D."/>
            <person name="Goble A."/>
            <person name="Lord A."/>
            <person name="Murphy L."/>
            <person name="Quail M.A."/>
            <person name="Rutter S."/>
            <person name="Squares R."/>
            <person name="Squares S."/>
            <person name="Woodward J."/>
            <person name="Parkhill J."/>
            <person name="Temple L.M."/>
        </authorList>
    </citation>
    <scope>NUCLEOTIDE SEQUENCE [LARGE SCALE GENOMIC DNA]</scope>
    <source>
        <strain evidence="1 2">197N</strain>
    </source>
</reference>
<dbReference type="KEGG" id="bav:BAV0088"/>
<dbReference type="eggNOG" id="COG0726">
    <property type="taxonomic scope" value="Bacteria"/>
</dbReference>
<dbReference type="EMBL" id="AM167904">
    <property type="protein sequence ID" value="CAJ47691.1"/>
    <property type="molecule type" value="Genomic_DNA"/>
</dbReference>
<evidence type="ECO:0000313" key="1">
    <source>
        <dbReference type="EMBL" id="CAJ47691.1"/>
    </source>
</evidence>
<accession>Q2L1T9</accession>
<gene>
    <name evidence="1" type="ordered locus">BAV0088</name>
</gene>
<name>Q2L1T9_BORA1</name>